<evidence type="ECO:0000256" key="1">
    <source>
        <dbReference type="ARBA" id="ARBA00022737"/>
    </source>
</evidence>
<dbReference type="EMBL" id="JALJAT010000004">
    <property type="protein sequence ID" value="KAK4470293.1"/>
    <property type="molecule type" value="Genomic_DNA"/>
</dbReference>
<dbReference type="InterPro" id="IPR039576">
    <property type="entry name" value="APBB1/2/3"/>
</dbReference>
<organism evidence="3 4">
    <name type="scientific">Schistosoma mekongi</name>
    <name type="common">Parasitic worm</name>
    <dbReference type="NCBI Taxonomy" id="38744"/>
    <lineage>
        <taxon>Eukaryota</taxon>
        <taxon>Metazoa</taxon>
        <taxon>Spiralia</taxon>
        <taxon>Lophotrochozoa</taxon>
        <taxon>Platyhelminthes</taxon>
        <taxon>Trematoda</taxon>
        <taxon>Digenea</taxon>
        <taxon>Strigeidida</taxon>
        <taxon>Schistosomatoidea</taxon>
        <taxon>Schistosomatidae</taxon>
        <taxon>Schistosoma</taxon>
    </lineage>
</organism>
<reference evidence="3" key="1">
    <citation type="submission" date="2022-04" db="EMBL/GenBank/DDBJ databases">
        <authorList>
            <person name="Xu L."/>
            <person name="Lv Z."/>
        </authorList>
    </citation>
    <scope>NUCLEOTIDE SEQUENCE</scope>
    <source>
        <strain evidence="3">LV_2022a</strain>
    </source>
</reference>
<feature type="domain" description="PID" evidence="2">
    <location>
        <begin position="48"/>
        <end position="134"/>
    </location>
</feature>
<evidence type="ECO:0000313" key="3">
    <source>
        <dbReference type="EMBL" id="KAK4470293.1"/>
    </source>
</evidence>
<reference evidence="3" key="2">
    <citation type="journal article" date="2023" name="Infect Dis Poverty">
        <title>Chromosome-scale genome of the human blood fluke Schistosoma mekongi and its implications for public health.</title>
        <authorList>
            <person name="Zhou M."/>
            <person name="Xu L."/>
            <person name="Xu D."/>
            <person name="Chen W."/>
            <person name="Khan J."/>
            <person name="Hu Y."/>
            <person name="Huang H."/>
            <person name="Wei H."/>
            <person name="Zhang Y."/>
            <person name="Chusongsang P."/>
            <person name="Tanasarnprasert K."/>
            <person name="Hu X."/>
            <person name="Limpanont Y."/>
            <person name="Lv Z."/>
        </authorList>
    </citation>
    <scope>NUCLEOTIDE SEQUENCE</scope>
    <source>
        <strain evidence="3">LV_2022a</strain>
    </source>
</reference>
<name>A0AAE1ZAR6_SCHME</name>
<dbReference type="CDD" id="cd01271">
    <property type="entry name" value="PTB2_Fe65"/>
    <property type="match status" value="1"/>
</dbReference>
<dbReference type="GO" id="GO:0005634">
    <property type="term" value="C:nucleus"/>
    <property type="evidence" value="ECO:0007669"/>
    <property type="project" value="TreeGrafter"/>
</dbReference>
<dbReference type="AlphaFoldDB" id="A0AAE1ZAR6"/>
<proteinExistence type="predicted"/>
<dbReference type="SUPFAM" id="SSF50729">
    <property type="entry name" value="PH domain-like"/>
    <property type="match status" value="1"/>
</dbReference>
<evidence type="ECO:0000313" key="4">
    <source>
        <dbReference type="Proteomes" id="UP001292079"/>
    </source>
</evidence>
<dbReference type="Gene3D" id="2.30.29.30">
    <property type="entry name" value="Pleckstrin-homology domain (PH domain)/Phosphotyrosine-binding domain (PTB)"/>
    <property type="match status" value="1"/>
</dbReference>
<dbReference type="InterPro" id="IPR011993">
    <property type="entry name" value="PH-like_dom_sf"/>
</dbReference>
<evidence type="ECO:0000259" key="2">
    <source>
        <dbReference type="Pfam" id="PF00640"/>
    </source>
</evidence>
<protein>
    <recommendedName>
        <fullName evidence="2">PID domain-containing protein</fullName>
    </recommendedName>
</protein>
<comment type="caution">
    <text evidence="3">The sequence shown here is derived from an EMBL/GenBank/DDBJ whole genome shotgun (WGS) entry which is preliminary data.</text>
</comment>
<dbReference type="PANTHER" id="PTHR14058:SF8">
    <property type="entry name" value="PROTEIN FE65 HOMOLOG"/>
    <property type="match status" value="1"/>
</dbReference>
<keyword evidence="1" id="KW-0677">Repeat</keyword>
<dbReference type="Proteomes" id="UP001292079">
    <property type="component" value="Unassembled WGS sequence"/>
</dbReference>
<sequence length="232" mass="27049">MPSLCEPHRKLKCMYAGFTSIESKFVNSFQGMKTMNQAIQTVLKNIHPKQWLPVHVFISPSTINLLYQNHIVVNLRVCSIPYFGIHDKNERICGIIQHTADNLFLCHVLTCHTNAIELCKTLKAACELRYQQCVDSRIFTTRKSSISSLDEAKTKSTKQLDKRFKSKQNLRMDIVNHIGQIKYEVTRRIYQQSNWIKSYLLRSNDESLLDETTKLSDETNYFNYYSNVITRT</sequence>
<dbReference type="Pfam" id="PF00640">
    <property type="entry name" value="PID"/>
    <property type="match status" value="1"/>
</dbReference>
<dbReference type="PANTHER" id="PTHR14058">
    <property type="entry name" value="AMYLOID BETA A4 PRECURSOR PROTEIN-BINDING FAMILY B"/>
    <property type="match status" value="1"/>
</dbReference>
<accession>A0AAE1ZAR6</accession>
<dbReference type="InterPro" id="IPR006020">
    <property type="entry name" value="PTB/PI_dom"/>
</dbReference>
<keyword evidence="4" id="KW-1185">Reference proteome</keyword>
<gene>
    <name evidence="3" type="ORF">MN116_005861</name>
</gene>
<dbReference type="GO" id="GO:0005737">
    <property type="term" value="C:cytoplasm"/>
    <property type="evidence" value="ECO:0007669"/>
    <property type="project" value="TreeGrafter"/>
</dbReference>
<dbReference type="GO" id="GO:0001540">
    <property type="term" value="F:amyloid-beta binding"/>
    <property type="evidence" value="ECO:0007669"/>
    <property type="project" value="InterPro"/>
</dbReference>
<dbReference type="GO" id="GO:0006355">
    <property type="term" value="P:regulation of DNA-templated transcription"/>
    <property type="evidence" value="ECO:0007669"/>
    <property type="project" value="TreeGrafter"/>
</dbReference>